<dbReference type="AlphaFoldDB" id="A0A3N1CZF2"/>
<dbReference type="PROSITE" id="PS50977">
    <property type="entry name" value="HTH_TETR_2"/>
    <property type="match status" value="1"/>
</dbReference>
<sequence>MRADAERNRRAILSAAYRLIVENGADQVSMNDIAAEAGVGKGTLFRRFTDREGLIAAVFEQLTQDWAPGALARLDDRSVPPVPRILRFVAELYDRMTVPGRPLLRAMSGGPGAERIRHYVIWQRHMAEVVAEARPDLRAEDAEFVAHSILNLPRGQFVDLLVETQGRSPEEIREGIIRVAHLTLTGAPLPDDAEA</sequence>
<dbReference type="OrthoDB" id="5190841at2"/>
<gene>
    <name evidence="4" type="ORF">EDD29_4250</name>
</gene>
<feature type="domain" description="HTH tetR-type" evidence="3">
    <location>
        <begin position="6"/>
        <end position="66"/>
    </location>
</feature>
<dbReference type="PANTHER" id="PTHR30055">
    <property type="entry name" value="HTH-TYPE TRANSCRIPTIONAL REGULATOR RUTR"/>
    <property type="match status" value="1"/>
</dbReference>
<keyword evidence="1 2" id="KW-0238">DNA-binding</keyword>
<proteinExistence type="predicted"/>
<evidence type="ECO:0000256" key="2">
    <source>
        <dbReference type="PROSITE-ProRule" id="PRU00335"/>
    </source>
</evidence>
<dbReference type="InterPro" id="IPR001647">
    <property type="entry name" value="HTH_TetR"/>
</dbReference>
<dbReference type="GO" id="GO:0003700">
    <property type="term" value="F:DNA-binding transcription factor activity"/>
    <property type="evidence" value="ECO:0007669"/>
    <property type="project" value="TreeGrafter"/>
</dbReference>
<evidence type="ECO:0000256" key="1">
    <source>
        <dbReference type="ARBA" id="ARBA00023125"/>
    </source>
</evidence>
<dbReference type="EMBL" id="RJKE01000001">
    <property type="protein sequence ID" value="ROO86673.1"/>
    <property type="molecule type" value="Genomic_DNA"/>
</dbReference>
<organism evidence="4 5">
    <name type="scientific">Actinocorallia herbida</name>
    <dbReference type="NCBI Taxonomy" id="58109"/>
    <lineage>
        <taxon>Bacteria</taxon>
        <taxon>Bacillati</taxon>
        <taxon>Actinomycetota</taxon>
        <taxon>Actinomycetes</taxon>
        <taxon>Streptosporangiales</taxon>
        <taxon>Thermomonosporaceae</taxon>
        <taxon>Actinocorallia</taxon>
    </lineage>
</organism>
<dbReference type="SUPFAM" id="SSF46689">
    <property type="entry name" value="Homeodomain-like"/>
    <property type="match status" value="1"/>
</dbReference>
<dbReference type="GO" id="GO:0000976">
    <property type="term" value="F:transcription cis-regulatory region binding"/>
    <property type="evidence" value="ECO:0007669"/>
    <property type="project" value="TreeGrafter"/>
</dbReference>
<reference evidence="4 5" key="1">
    <citation type="submission" date="2018-11" db="EMBL/GenBank/DDBJ databases">
        <title>Sequencing the genomes of 1000 actinobacteria strains.</title>
        <authorList>
            <person name="Klenk H.-P."/>
        </authorList>
    </citation>
    <scope>NUCLEOTIDE SEQUENCE [LARGE SCALE GENOMIC DNA]</scope>
    <source>
        <strain evidence="4 5">DSM 44254</strain>
    </source>
</reference>
<dbReference type="PANTHER" id="PTHR30055:SF209">
    <property type="entry name" value="POSSIBLE TRANSCRIPTIONAL REGULATORY PROTEIN (PROBABLY TETR-FAMILY)"/>
    <property type="match status" value="1"/>
</dbReference>
<dbReference type="InterPro" id="IPR050109">
    <property type="entry name" value="HTH-type_TetR-like_transc_reg"/>
</dbReference>
<dbReference type="RefSeq" id="WP_123666052.1">
    <property type="nucleotide sequence ID" value="NZ_RJKE01000001.1"/>
</dbReference>
<feature type="DNA-binding region" description="H-T-H motif" evidence="2">
    <location>
        <begin position="29"/>
        <end position="48"/>
    </location>
</feature>
<name>A0A3N1CZF2_9ACTN</name>
<evidence type="ECO:0000313" key="4">
    <source>
        <dbReference type="EMBL" id="ROO86673.1"/>
    </source>
</evidence>
<dbReference type="Gene3D" id="1.10.357.10">
    <property type="entry name" value="Tetracycline Repressor, domain 2"/>
    <property type="match status" value="1"/>
</dbReference>
<dbReference type="InterPro" id="IPR009057">
    <property type="entry name" value="Homeodomain-like_sf"/>
</dbReference>
<protein>
    <submittedName>
        <fullName evidence="4">TetR family transcriptional regulator</fullName>
    </submittedName>
</protein>
<accession>A0A3N1CZF2</accession>
<evidence type="ECO:0000313" key="5">
    <source>
        <dbReference type="Proteomes" id="UP000272400"/>
    </source>
</evidence>
<dbReference type="Proteomes" id="UP000272400">
    <property type="component" value="Unassembled WGS sequence"/>
</dbReference>
<evidence type="ECO:0000259" key="3">
    <source>
        <dbReference type="PROSITE" id="PS50977"/>
    </source>
</evidence>
<dbReference type="Pfam" id="PF00440">
    <property type="entry name" value="TetR_N"/>
    <property type="match status" value="1"/>
</dbReference>
<comment type="caution">
    <text evidence="4">The sequence shown here is derived from an EMBL/GenBank/DDBJ whole genome shotgun (WGS) entry which is preliminary data.</text>
</comment>
<dbReference type="PRINTS" id="PR00455">
    <property type="entry name" value="HTHTETR"/>
</dbReference>
<keyword evidence="5" id="KW-1185">Reference proteome</keyword>